<keyword evidence="3" id="KW-1003">Cell membrane</keyword>
<reference evidence="15 16" key="1">
    <citation type="journal article" date="2018" name="PLoS Genet.">
        <title>Population sequencing reveals clonal diversity and ancestral inbreeding in the grapevine cultivar Chardonnay.</title>
        <authorList>
            <person name="Roach M.J."/>
            <person name="Johnson D.L."/>
            <person name="Bohlmann J."/>
            <person name="van Vuuren H.J."/>
            <person name="Jones S.J."/>
            <person name="Pretorius I.S."/>
            <person name="Schmidt S.A."/>
            <person name="Borneman A.R."/>
        </authorList>
    </citation>
    <scope>NUCLEOTIDE SEQUENCE [LARGE SCALE GENOMIC DNA]</scope>
    <source>
        <strain evidence="16">cv. Chardonnay</strain>
        <tissue evidence="15">Leaf</tissue>
    </source>
</reference>
<dbReference type="FunFam" id="3.80.10.10:FF:001166">
    <property type="entry name" value="Cf2-like protein"/>
    <property type="match status" value="1"/>
</dbReference>
<dbReference type="Proteomes" id="UP000288805">
    <property type="component" value="Unassembled WGS sequence"/>
</dbReference>
<keyword evidence="7" id="KW-0677">Repeat</keyword>
<dbReference type="Pfam" id="PF13516">
    <property type="entry name" value="LRR_6"/>
    <property type="match status" value="1"/>
</dbReference>
<keyword evidence="11" id="KW-0325">Glycoprotein</keyword>
<sequence>MMSKLLLCFLFFLSSSQLLSSSFSFSNSTKLCPHQQALALLHLKQSFSIDNSSSWDCDSNGITSYPKTESWKKGSDCCSWDGVTCDWVTGHIIGLDLSCSWLFGIIHSNSTLFLLPHLRRLNLAFNDFNYSSVSIGFGRFSSLMHLNLSYSLFSGKIAPEIFHLSNLVSLDLSGNYKAEFAPHGFNSLVQNLTKLQKLHLGSLLLQILRVHPYFNWQSKVFIDFGSLQLRILRDLRFYDNLFTGTIPSRLYTLASLVSLDLSLNKLTGHIGEFRFDSLEYIDLSMNELHGSIPSSIFKLVNHRYLVLSSNNFSGVLETSNFGKLRNLTSLDLSNNMLSLITSANSNSILPSIVNLDLSNNNISGVWSWNMGKDTLRYLNLSYNIISGFETLPWKNIGILDLHSNLLQGPLPTPPNTAFFFSVSHNKLSGEISSLICKVSSMGILDLSNNNLSGMLPHCLGNFSKDLSVLNLRRNRFHGIIPQTFLKDNAIRNLDFNDNQLEGSVPRSLIICRKLEVLDLGNNKINDTFPHWLGTLPELQVLVLRSNSFHGHIGCSKIKSPFMSLRIIDLAHNDFEGDLPEMYLRSLKATMNVDERNMTRKYMGDSYYQDSVMVTIKGLEIEFVKILNTFTTIDLSSNKFQGEIPKSIGNLNSLRGLNLSHNNLAGHIPSSFGNLKLLESLDLSSNKLIGIIPQELTSLTFLEVLNLSQNHLTGFIPRGNQFDTFGNDSYNENSGLCGFPLSKKCIIDETPESSKETDAEFDGGFDWKITLMGYGCGLIIGLSLGCLIFLTGKPKWLTTMVEENIHKKITRSKKGTCRRGARRK</sequence>
<gene>
    <name evidence="15" type="primary">RLP12_103</name>
    <name evidence="15" type="ORF">CK203_049909</name>
</gene>
<evidence type="ECO:0000256" key="2">
    <source>
        <dbReference type="ARBA" id="ARBA00009592"/>
    </source>
</evidence>
<dbReference type="PROSITE" id="PS51450">
    <property type="entry name" value="LRR"/>
    <property type="match status" value="2"/>
</dbReference>
<dbReference type="InterPro" id="IPR046956">
    <property type="entry name" value="RLP23-like"/>
</dbReference>
<evidence type="ECO:0000256" key="3">
    <source>
        <dbReference type="ARBA" id="ARBA00022475"/>
    </source>
</evidence>
<feature type="signal peptide" evidence="13">
    <location>
        <begin position="1"/>
        <end position="20"/>
    </location>
</feature>
<dbReference type="FunFam" id="3.80.10.10:FF:000111">
    <property type="entry name" value="LRR receptor-like serine/threonine-protein kinase ERECTA"/>
    <property type="match status" value="1"/>
</dbReference>
<dbReference type="AlphaFoldDB" id="A0A438GRZ0"/>
<dbReference type="PRINTS" id="PR00019">
    <property type="entry name" value="LEURICHRPT"/>
</dbReference>
<evidence type="ECO:0000256" key="6">
    <source>
        <dbReference type="ARBA" id="ARBA00022729"/>
    </source>
</evidence>
<dbReference type="Pfam" id="PF00560">
    <property type="entry name" value="LRR_1"/>
    <property type="match status" value="4"/>
</dbReference>
<comment type="caution">
    <text evidence="15">The sequence shown here is derived from an EMBL/GenBank/DDBJ whole genome shotgun (WGS) entry which is preliminary data.</text>
</comment>
<dbReference type="GO" id="GO:0005886">
    <property type="term" value="C:plasma membrane"/>
    <property type="evidence" value="ECO:0007669"/>
    <property type="project" value="UniProtKB-SubCell"/>
</dbReference>
<keyword evidence="5 12" id="KW-0812">Transmembrane</keyword>
<comment type="subcellular location">
    <subcellularLocation>
        <location evidence="1">Cell membrane</location>
        <topology evidence="1">Single-pass type I membrane protein</topology>
    </subcellularLocation>
</comment>
<dbReference type="EMBL" id="QGNW01000360">
    <property type="protein sequence ID" value="RVW74959.1"/>
    <property type="molecule type" value="Genomic_DNA"/>
</dbReference>
<dbReference type="Gene3D" id="3.80.10.10">
    <property type="entry name" value="Ribonuclease Inhibitor"/>
    <property type="match status" value="4"/>
</dbReference>
<feature type="chain" id="PRO_5019211583" evidence="13">
    <location>
        <begin position="21"/>
        <end position="823"/>
    </location>
</feature>
<evidence type="ECO:0000256" key="4">
    <source>
        <dbReference type="ARBA" id="ARBA00022614"/>
    </source>
</evidence>
<dbReference type="InterPro" id="IPR013210">
    <property type="entry name" value="LRR_N_plant-typ"/>
</dbReference>
<evidence type="ECO:0000256" key="7">
    <source>
        <dbReference type="ARBA" id="ARBA00022737"/>
    </source>
</evidence>
<organism evidence="15 16">
    <name type="scientific">Vitis vinifera</name>
    <name type="common">Grape</name>
    <dbReference type="NCBI Taxonomy" id="29760"/>
    <lineage>
        <taxon>Eukaryota</taxon>
        <taxon>Viridiplantae</taxon>
        <taxon>Streptophyta</taxon>
        <taxon>Embryophyta</taxon>
        <taxon>Tracheophyta</taxon>
        <taxon>Spermatophyta</taxon>
        <taxon>Magnoliopsida</taxon>
        <taxon>eudicotyledons</taxon>
        <taxon>Gunneridae</taxon>
        <taxon>Pentapetalae</taxon>
        <taxon>rosids</taxon>
        <taxon>Vitales</taxon>
        <taxon>Vitaceae</taxon>
        <taxon>Viteae</taxon>
        <taxon>Vitis</taxon>
    </lineage>
</organism>
<evidence type="ECO:0000256" key="11">
    <source>
        <dbReference type="ARBA" id="ARBA00023180"/>
    </source>
</evidence>
<keyword evidence="9 12" id="KW-0472">Membrane</keyword>
<dbReference type="SMART" id="SM00369">
    <property type="entry name" value="LRR_TYP"/>
    <property type="match status" value="10"/>
</dbReference>
<name>A0A438GRZ0_VITVI</name>
<protein>
    <submittedName>
        <fullName evidence="15">Receptor-like protein 12</fullName>
    </submittedName>
</protein>
<proteinExistence type="inferred from homology"/>
<dbReference type="FunFam" id="3.80.10.10:FF:000041">
    <property type="entry name" value="LRR receptor-like serine/threonine-protein kinase ERECTA"/>
    <property type="match status" value="2"/>
</dbReference>
<keyword evidence="8 12" id="KW-1133">Transmembrane helix</keyword>
<evidence type="ECO:0000256" key="9">
    <source>
        <dbReference type="ARBA" id="ARBA00023136"/>
    </source>
</evidence>
<dbReference type="InterPro" id="IPR001611">
    <property type="entry name" value="Leu-rich_rpt"/>
</dbReference>
<evidence type="ECO:0000256" key="1">
    <source>
        <dbReference type="ARBA" id="ARBA00004251"/>
    </source>
</evidence>
<evidence type="ECO:0000256" key="8">
    <source>
        <dbReference type="ARBA" id="ARBA00022989"/>
    </source>
</evidence>
<dbReference type="PANTHER" id="PTHR48061:SF46">
    <property type="entry name" value="LEUCINE-RICH REPEAT-CONTAINING N-TERMINAL PLANT-TYPE DOMAIN-CONTAINING PROTEIN"/>
    <property type="match status" value="1"/>
</dbReference>
<dbReference type="Pfam" id="PF08263">
    <property type="entry name" value="LRRNT_2"/>
    <property type="match status" value="1"/>
</dbReference>
<evidence type="ECO:0000256" key="13">
    <source>
        <dbReference type="SAM" id="SignalP"/>
    </source>
</evidence>
<dbReference type="InterPro" id="IPR003591">
    <property type="entry name" value="Leu-rich_rpt_typical-subtyp"/>
</dbReference>
<evidence type="ECO:0000256" key="10">
    <source>
        <dbReference type="ARBA" id="ARBA00023170"/>
    </source>
</evidence>
<dbReference type="Pfam" id="PF13855">
    <property type="entry name" value="LRR_8"/>
    <property type="match status" value="1"/>
</dbReference>
<accession>A0A438GRZ0</accession>
<evidence type="ECO:0000313" key="16">
    <source>
        <dbReference type="Proteomes" id="UP000288805"/>
    </source>
</evidence>
<feature type="domain" description="Leucine-rich repeat-containing N-terminal plant-type" evidence="14">
    <location>
        <begin position="34"/>
        <end position="86"/>
    </location>
</feature>
<feature type="transmembrane region" description="Helical" evidence="12">
    <location>
        <begin position="770"/>
        <end position="789"/>
    </location>
</feature>
<evidence type="ECO:0000313" key="15">
    <source>
        <dbReference type="EMBL" id="RVW74959.1"/>
    </source>
</evidence>
<evidence type="ECO:0000256" key="12">
    <source>
        <dbReference type="SAM" id="Phobius"/>
    </source>
</evidence>
<keyword evidence="6 13" id="KW-0732">Signal</keyword>
<comment type="similarity">
    <text evidence="2">Belongs to the RLP family.</text>
</comment>
<dbReference type="InterPro" id="IPR032675">
    <property type="entry name" value="LRR_dom_sf"/>
</dbReference>
<keyword evidence="4" id="KW-0433">Leucine-rich repeat</keyword>
<dbReference type="SUPFAM" id="SSF52058">
    <property type="entry name" value="L domain-like"/>
    <property type="match status" value="2"/>
</dbReference>
<dbReference type="PANTHER" id="PTHR48061">
    <property type="entry name" value="LEUCINE-RICH REPEAT RECEPTOR PROTEIN KINASE EMS1-LIKE-RELATED"/>
    <property type="match status" value="1"/>
</dbReference>
<evidence type="ECO:0000259" key="14">
    <source>
        <dbReference type="Pfam" id="PF08263"/>
    </source>
</evidence>
<keyword evidence="10 15" id="KW-0675">Receptor</keyword>
<evidence type="ECO:0000256" key="5">
    <source>
        <dbReference type="ARBA" id="ARBA00022692"/>
    </source>
</evidence>